<keyword evidence="2" id="KW-1185">Reference proteome</keyword>
<dbReference type="RefSeq" id="WP_273844425.1">
    <property type="nucleotide sequence ID" value="NZ_JAQQWT010000009.1"/>
</dbReference>
<organism evidence="1 2">
    <name type="scientific">Halalkalibacter alkalisediminis</name>
    <dbReference type="NCBI Taxonomy" id="935616"/>
    <lineage>
        <taxon>Bacteria</taxon>
        <taxon>Bacillati</taxon>
        <taxon>Bacillota</taxon>
        <taxon>Bacilli</taxon>
        <taxon>Bacillales</taxon>
        <taxon>Bacillaceae</taxon>
        <taxon>Halalkalibacter</taxon>
    </lineage>
</organism>
<reference evidence="1 2" key="1">
    <citation type="submission" date="2024-09" db="EMBL/GenBank/DDBJ databases">
        <authorList>
            <person name="Sun Q."/>
            <person name="Mori K."/>
        </authorList>
    </citation>
    <scope>NUCLEOTIDE SEQUENCE [LARGE SCALE GENOMIC DNA]</scope>
    <source>
        <strain evidence="1 2">NCAIM B.02301</strain>
    </source>
</reference>
<accession>A0ABV6NMT6</accession>
<name>A0ABV6NMT6_9BACI</name>
<proteinExistence type="predicted"/>
<dbReference type="EMBL" id="JBHLTR010000102">
    <property type="protein sequence ID" value="MFC0562080.1"/>
    <property type="molecule type" value="Genomic_DNA"/>
</dbReference>
<evidence type="ECO:0000313" key="2">
    <source>
        <dbReference type="Proteomes" id="UP001589833"/>
    </source>
</evidence>
<dbReference type="Proteomes" id="UP001589833">
    <property type="component" value="Unassembled WGS sequence"/>
</dbReference>
<gene>
    <name evidence="1" type="ORF">ACFFH4_24730</name>
</gene>
<comment type="caution">
    <text evidence="1">The sequence shown here is derived from an EMBL/GenBank/DDBJ whole genome shotgun (WGS) entry which is preliminary data.</text>
</comment>
<sequence length="75" mass="8696">MEPYQIKDMIIDDHFAGEESVTAEFSYNDKEYSITFDKADLEIINTWVFERGTSFPANLSDSLIESIRGEVKKRI</sequence>
<evidence type="ECO:0000313" key="1">
    <source>
        <dbReference type="EMBL" id="MFC0562080.1"/>
    </source>
</evidence>
<protein>
    <submittedName>
        <fullName evidence="1">Uncharacterized protein</fullName>
    </submittedName>
</protein>